<dbReference type="AlphaFoldDB" id="A0A177E685"/>
<evidence type="ECO:0000313" key="1">
    <source>
        <dbReference type="EMBL" id="OAG27405.1"/>
    </source>
</evidence>
<proteinExistence type="predicted"/>
<name>A0A177E685_9BACT</name>
<dbReference type="OrthoDB" id="5397952at2"/>
<gene>
    <name evidence="1" type="ORF">TH606_06970</name>
</gene>
<comment type="caution">
    <text evidence="1">The sequence shown here is derived from an EMBL/GenBank/DDBJ whole genome shotgun (WGS) entry which is preliminary data.</text>
</comment>
<evidence type="ECO:0000313" key="2">
    <source>
        <dbReference type="Proteomes" id="UP000076964"/>
    </source>
</evidence>
<dbReference type="Proteomes" id="UP000076964">
    <property type="component" value="Unassembled WGS sequence"/>
</dbReference>
<organism evidence="1 2">
    <name type="scientific">Thermodesulfatator autotrophicus</name>
    <dbReference type="NCBI Taxonomy" id="1795632"/>
    <lineage>
        <taxon>Bacteria</taxon>
        <taxon>Pseudomonadati</taxon>
        <taxon>Thermodesulfobacteriota</taxon>
        <taxon>Thermodesulfobacteria</taxon>
        <taxon>Thermodesulfobacteriales</taxon>
        <taxon>Thermodesulfatatoraceae</taxon>
        <taxon>Thermodesulfatator</taxon>
    </lineage>
</organism>
<protein>
    <submittedName>
        <fullName evidence="1">Uncharacterized protein</fullName>
    </submittedName>
</protein>
<dbReference type="STRING" id="1795632.TH606_06970"/>
<reference evidence="1 2" key="1">
    <citation type="submission" date="2016-02" db="EMBL/GenBank/DDBJ databases">
        <title>Draft genome sequence of Thermodesulfatator sp. S606.</title>
        <authorList>
            <person name="Lai Q."/>
            <person name="Cao J."/>
            <person name="Dupont S."/>
            <person name="Shao Z."/>
            <person name="Jebbar M."/>
            <person name="Alain K."/>
        </authorList>
    </citation>
    <scope>NUCLEOTIDE SEQUENCE [LARGE SCALE GENOMIC DNA]</scope>
    <source>
        <strain evidence="1 2">S606</strain>
    </source>
</reference>
<accession>A0A177E685</accession>
<keyword evidence="2" id="KW-1185">Reference proteome</keyword>
<sequence length="144" mass="16778">MPLVRVLFGAVKKGLIGIKYVIMLYLEKYDVFVSDSYIFLSLICRSAFAQDLLRVSQIVVTGKVVVIKHPIALIRDSQGNFYHVRLGPYWFWKKQDFYLKVGEHEKIVAIQKGLLFFFIVISSKEFGVFRIRSECSQPLWSTHR</sequence>
<dbReference type="RefSeq" id="WP_068542328.1">
    <property type="nucleotide sequence ID" value="NZ_LSFI01000030.1"/>
</dbReference>
<dbReference type="EMBL" id="LSFI01000030">
    <property type="protein sequence ID" value="OAG27405.1"/>
    <property type="molecule type" value="Genomic_DNA"/>
</dbReference>